<accession>A0A9X1ISZ2</accession>
<evidence type="ECO:0000256" key="5">
    <source>
        <dbReference type="ARBA" id="ARBA00023004"/>
    </source>
</evidence>
<comment type="caution">
    <text evidence="8">The sequence shown here is derived from an EMBL/GenBank/DDBJ whole genome shotgun (WGS) entry which is preliminary data.</text>
</comment>
<dbReference type="Pfam" id="PF00848">
    <property type="entry name" value="Ring_hydroxyl_A"/>
    <property type="match status" value="1"/>
</dbReference>
<dbReference type="EMBL" id="JAHGAW010000014">
    <property type="protein sequence ID" value="MBT2189043.1"/>
    <property type="molecule type" value="Genomic_DNA"/>
</dbReference>
<reference evidence="8" key="1">
    <citation type="submission" date="2021-05" db="EMBL/GenBank/DDBJ databases">
        <title>Genome of Sphingobium sp. strain.</title>
        <authorList>
            <person name="Fan R."/>
        </authorList>
    </citation>
    <scope>NUCLEOTIDE SEQUENCE</scope>
    <source>
        <strain evidence="8">H33</strain>
    </source>
</reference>
<evidence type="ECO:0000313" key="8">
    <source>
        <dbReference type="EMBL" id="MBT2189043.1"/>
    </source>
</evidence>
<dbReference type="InterPro" id="IPR015879">
    <property type="entry name" value="Ring_hydroxy_dOase_asu_C_dom"/>
</dbReference>
<proteinExistence type="inferred from homology"/>
<comment type="similarity">
    <text evidence="1">Belongs to the bacterial ring-hydroxylating dioxygenase alpha subunit family.</text>
</comment>
<keyword evidence="5" id="KW-0408">Iron</keyword>
<dbReference type="PANTHER" id="PTHR43756">
    <property type="entry name" value="CHOLINE MONOOXYGENASE, CHLOROPLASTIC"/>
    <property type="match status" value="1"/>
</dbReference>
<evidence type="ECO:0000256" key="4">
    <source>
        <dbReference type="ARBA" id="ARBA00023002"/>
    </source>
</evidence>
<keyword evidence="9" id="KW-1185">Reference proteome</keyword>
<dbReference type="Gene3D" id="3.90.380.10">
    <property type="entry name" value="Naphthalene 1,2-dioxygenase Alpha Subunit, Chain A, domain 1"/>
    <property type="match status" value="1"/>
</dbReference>
<dbReference type="PROSITE" id="PS51296">
    <property type="entry name" value="RIESKE"/>
    <property type="match status" value="1"/>
</dbReference>
<dbReference type="SUPFAM" id="SSF55961">
    <property type="entry name" value="Bet v1-like"/>
    <property type="match status" value="1"/>
</dbReference>
<dbReference type="PRINTS" id="PR00090">
    <property type="entry name" value="RNGDIOXGNASE"/>
</dbReference>
<organism evidence="8 9">
    <name type="scientific">Sphingobium nicotianae</name>
    <dbReference type="NCBI Taxonomy" id="2782607"/>
    <lineage>
        <taxon>Bacteria</taxon>
        <taxon>Pseudomonadati</taxon>
        <taxon>Pseudomonadota</taxon>
        <taxon>Alphaproteobacteria</taxon>
        <taxon>Sphingomonadales</taxon>
        <taxon>Sphingomonadaceae</taxon>
        <taxon>Sphingobium</taxon>
    </lineage>
</organism>
<evidence type="ECO:0000256" key="2">
    <source>
        <dbReference type="ARBA" id="ARBA00022714"/>
    </source>
</evidence>
<dbReference type="InterPro" id="IPR001663">
    <property type="entry name" value="Rng_hydr_dOase-A"/>
</dbReference>
<sequence length="447" mass="49574">MKPYRLVDLVDDRPAEGVFRVNRALFSDPELFDLEMKHVFESGWVFLGMASQAADLHDYFTTRIGRIPVIVARGKDGVLRCFVNSCPHKGARIATQPSGNARLFACPYHSWTFDSSGACKNVKWHNAGAYGQGFTEEDHDLAPIARFGEYRGFLFGSLSADVPSLDDHLGEARHMLDLVADQSDEGLELVPGRVRFTFAANWKMQLENCSDQYHFTSTHPSLIKVLERRAAGENGAAVKSSLAGADFWKGGDEGIVGGSYIFEHGHVVTWGRMEPNPSQALYSSHTALLEKFGADRTAWMFNMRNLSLFPNAQVAVNASTQLRVIRPIAHNLTEMETWCLVPKGESAEARRLRIRQYEDFFNPTGMAIADDNAVYEECQTGMTGQDGPWLQGHARGLAATRKGGNDLSDRLGMEPVSSVAGPSQLADETLFQGYYHAWLDRMSEVLA</sequence>
<keyword evidence="2" id="KW-0001">2Fe-2S</keyword>
<dbReference type="GO" id="GO:0016491">
    <property type="term" value="F:oxidoreductase activity"/>
    <property type="evidence" value="ECO:0007669"/>
    <property type="project" value="UniProtKB-KW"/>
</dbReference>
<keyword evidence="4" id="KW-0560">Oxidoreductase</keyword>
<dbReference type="SUPFAM" id="SSF50022">
    <property type="entry name" value="ISP domain"/>
    <property type="match status" value="1"/>
</dbReference>
<dbReference type="GO" id="GO:0051537">
    <property type="term" value="F:2 iron, 2 sulfur cluster binding"/>
    <property type="evidence" value="ECO:0007669"/>
    <property type="project" value="UniProtKB-KW"/>
</dbReference>
<dbReference type="InterPro" id="IPR036922">
    <property type="entry name" value="Rieske_2Fe-2S_sf"/>
</dbReference>
<evidence type="ECO:0000256" key="1">
    <source>
        <dbReference type="ARBA" id="ARBA00008751"/>
    </source>
</evidence>
<evidence type="ECO:0000256" key="6">
    <source>
        <dbReference type="ARBA" id="ARBA00023014"/>
    </source>
</evidence>
<name>A0A9X1ISZ2_9SPHN</name>
<evidence type="ECO:0000259" key="7">
    <source>
        <dbReference type="PROSITE" id="PS51296"/>
    </source>
</evidence>
<gene>
    <name evidence="8" type="ORF">KK488_19015</name>
</gene>
<evidence type="ECO:0000256" key="3">
    <source>
        <dbReference type="ARBA" id="ARBA00022723"/>
    </source>
</evidence>
<dbReference type="RefSeq" id="WP_214625301.1">
    <property type="nucleotide sequence ID" value="NZ_JAHGAW010000014.1"/>
</dbReference>
<keyword evidence="6" id="KW-0411">Iron-sulfur</keyword>
<keyword evidence="3" id="KW-0479">Metal-binding</keyword>
<dbReference type="InterPro" id="IPR017941">
    <property type="entry name" value="Rieske_2Fe-2S"/>
</dbReference>
<dbReference type="GO" id="GO:0005506">
    <property type="term" value="F:iron ion binding"/>
    <property type="evidence" value="ECO:0007669"/>
    <property type="project" value="InterPro"/>
</dbReference>
<feature type="domain" description="Rieske" evidence="7">
    <location>
        <begin position="44"/>
        <end position="144"/>
    </location>
</feature>
<dbReference type="Pfam" id="PF00355">
    <property type="entry name" value="Rieske"/>
    <property type="match status" value="1"/>
</dbReference>
<dbReference type="AlphaFoldDB" id="A0A9X1ISZ2"/>
<dbReference type="Proteomes" id="UP001138757">
    <property type="component" value="Unassembled WGS sequence"/>
</dbReference>
<evidence type="ECO:0000313" key="9">
    <source>
        <dbReference type="Proteomes" id="UP001138757"/>
    </source>
</evidence>
<protein>
    <submittedName>
        <fullName evidence="8">Rieske 2Fe-2S domain-containing protein</fullName>
    </submittedName>
</protein>
<dbReference type="Gene3D" id="2.102.10.10">
    <property type="entry name" value="Rieske [2Fe-2S] iron-sulphur domain"/>
    <property type="match status" value="1"/>
</dbReference>
<dbReference type="PANTHER" id="PTHR43756:SF1">
    <property type="entry name" value="3-PHENYLPROPIONATE_CINNAMIC ACID DIOXYGENASE SUBUNIT ALPHA"/>
    <property type="match status" value="1"/>
</dbReference>